<evidence type="ECO:0000259" key="4">
    <source>
        <dbReference type="Pfam" id="PF22422"/>
    </source>
</evidence>
<sequence length="419" mass="47955">MNQIHTSLNIPQATPITPGTWTPPDSFFIARKQLNEIEQLMRTGVITDPTTGLEYFTGYAYHTLYDWDQFFDTLILIAMDWPAHLSQNAIRIFLNHQREDGFIARSVPSTPTHDHEHVKPFLAQIAHLSTVARNNIDWLLEPGLLTGLQRYLDYWLNTMDSTNSGLSDWMSAPHTGMDNQHERAGYWLDRVSQGVDLNCYLVRECRALAALLRLAGQDEQASAREQQAEARASRIRQRLWDEETGFFYDGNLRAQSDTFCDSAPRGSQLWTPVSDKQIRVRSIAAFSTLWARVATPEQARRMVHEHLLDNNGFASPYPVPTLARTERWYSQTPLPADIGCSWRANTWVPTNYMLARGLRHYGYHDEAKRIDTATMELVNKAGFREYYNAETGEGCGLNPFWGWSTLACFTDDDRLALML</sequence>
<dbReference type="GO" id="GO:0004555">
    <property type="term" value="F:alpha,alpha-trehalase activity"/>
    <property type="evidence" value="ECO:0007669"/>
    <property type="project" value="UniProtKB-EC"/>
</dbReference>
<dbReference type="PANTHER" id="PTHR10412">
    <property type="entry name" value="MANNOSYL-OLIGOSACCHARIDE GLUCOSIDASE"/>
    <property type="match status" value="1"/>
</dbReference>
<keyword evidence="6" id="KW-1185">Reference proteome</keyword>
<dbReference type="PANTHER" id="PTHR10412:SF11">
    <property type="entry name" value="MANNOSYL-OLIGOSACCHARIDE GLUCOSIDASE"/>
    <property type="match status" value="1"/>
</dbReference>
<dbReference type="SUPFAM" id="SSF48208">
    <property type="entry name" value="Six-hairpin glycosidases"/>
    <property type="match status" value="1"/>
</dbReference>
<evidence type="ECO:0000256" key="3">
    <source>
        <dbReference type="ARBA" id="ARBA00023295"/>
    </source>
</evidence>
<dbReference type="GO" id="GO:0006487">
    <property type="term" value="P:protein N-linked glycosylation"/>
    <property type="evidence" value="ECO:0007669"/>
    <property type="project" value="TreeGrafter"/>
</dbReference>
<feature type="domain" description="Mannosylglycerate hydrolase MGH1-like glycoside hydrolase" evidence="4">
    <location>
        <begin position="66"/>
        <end position="404"/>
    </location>
</feature>
<dbReference type="KEGG" id="mcad:Pan265_03130"/>
<proteinExistence type="inferred from homology"/>
<dbReference type="AlphaFoldDB" id="A0A518BU47"/>
<dbReference type="OrthoDB" id="9798687at2"/>
<dbReference type="GO" id="GO:0009311">
    <property type="term" value="P:oligosaccharide metabolic process"/>
    <property type="evidence" value="ECO:0007669"/>
    <property type="project" value="InterPro"/>
</dbReference>
<dbReference type="EMBL" id="CP036280">
    <property type="protein sequence ID" value="QDU70485.1"/>
    <property type="molecule type" value="Genomic_DNA"/>
</dbReference>
<name>A0A518BU47_9BACT</name>
<dbReference type="EC" id="3.2.1.28" evidence="5"/>
<dbReference type="InterPro" id="IPR004888">
    <property type="entry name" value="Glycoside_hydrolase_63"/>
</dbReference>
<dbReference type="InterPro" id="IPR054491">
    <property type="entry name" value="MGH1-like_GH"/>
</dbReference>
<evidence type="ECO:0000256" key="1">
    <source>
        <dbReference type="ARBA" id="ARBA00010833"/>
    </source>
</evidence>
<keyword evidence="2 5" id="KW-0378">Hydrolase</keyword>
<comment type="similarity">
    <text evidence="1">Belongs to the glycosyl hydrolase 63 family.</text>
</comment>
<evidence type="ECO:0000256" key="2">
    <source>
        <dbReference type="ARBA" id="ARBA00022801"/>
    </source>
</evidence>
<dbReference type="Proteomes" id="UP000320386">
    <property type="component" value="Chromosome"/>
</dbReference>
<evidence type="ECO:0000313" key="6">
    <source>
        <dbReference type="Proteomes" id="UP000320386"/>
    </source>
</evidence>
<protein>
    <submittedName>
        <fullName evidence="5">Cytoplasmic trehalase</fullName>
        <ecNumber evidence="5">3.2.1.28</ecNumber>
    </submittedName>
</protein>
<dbReference type="GO" id="GO:0004573">
    <property type="term" value="F:Glc3Man9GlcNAc2 oligosaccharide glucosidase activity"/>
    <property type="evidence" value="ECO:0007669"/>
    <property type="project" value="InterPro"/>
</dbReference>
<keyword evidence="3 5" id="KW-0326">Glycosidase</keyword>
<gene>
    <name evidence="5" type="primary">treF</name>
    <name evidence="5" type="ORF">Pan265_03130</name>
</gene>
<reference evidence="5 6" key="1">
    <citation type="submission" date="2019-02" db="EMBL/GenBank/DDBJ databases">
        <title>Deep-cultivation of Planctomycetes and their phenomic and genomic characterization uncovers novel biology.</title>
        <authorList>
            <person name="Wiegand S."/>
            <person name="Jogler M."/>
            <person name="Boedeker C."/>
            <person name="Pinto D."/>
            <person name="Vollmers J."/>
            <person name="Rivas-Marin E."/>
            <person name="Kohn T."/>
            <person name="Peeters S.H."/>
            <person name="Heuer A."/>
            <person name="Rast P."/>
            <person name="Oberbeckmann S."/>
            <person name="Bunk B."/>
            <person name="Jeske O."/>
            <person name="Meyerdierks A."/>
            <person name="Storesund J.E."/>
            <person name="Kallscheuer N."/>
            <person name="Luecker S."/>
            <person name="Lage O.M."/>
            <person name="Pohl T."/>
            <person name="Merkel B.J."/>
            <person name="Hornburger P."/>
            <person name="Mueller R.-W."/>
            <person name="Bruemmer F."/>
            <person name="Labrenz M."/>
            <person name="Spormann A.M."/>
            <person name="Op den Camp H."/>
            <person name="Overmann J."/>
            <person name="Amann R."/>
            <person name="Jetten M.S.M."/>
            <person name="Mascher T."/>
            <person name="Medema M.H."/>
            <person name="Devos D.P."/>
            <person name="Kaster A.-K."/>
            <person name="Ovreas L."/>
            <person name="Rohde M."/>
            <person name="Galperin M.Y."/>
            <person name="Jogler C."/>
        </authorList>
    </citation>
    <scope>NUCLEOTIDE SEQUENCE [LARGE SCALE GENOMIC DNA]</scope>
    <source>
        <strain evidence="5 6">Pan265</strain>
    </source>
</reference>
<dbReference type="Pfam" id="PF22422">
    <property type="entry name" value="MGH1-like_GH"/>
    <property type="match status" value="1"/>
</dbReference>
<organism evidence="5 6">
    <name type="scientific">Mucisphaera calidilacus</name>
    <dbReference type="NCBI Taxonomy" id="2527982"/>
    <lineage>
        <taxon>Bacteria</taxon>
        <taxon>Pseudomonadati</taxon>
        <taxon>Planctomycetota</taxon>
        <taxon>Phycisphaerae</taxon>
        <taxon>Phycisphaerales</taxon>
        <taxon>Phycisphaeraceae</taxon>
        <taxon>Mucisphaera</taxon>
    </lineage>
</organism>
<accession>A0A518BU47</accession>
<dbReference type="Gene3D" id="1.50.10.10">
    <property type="match status" value="1"/>
</dbReference>
<dbReference type="InterPro" id="IPR008928">
    <property type="entry name" value="6-hairpin_glycosidase_sf"/>
</dbReference>
<evidence type="ECO:0000313" key="5">
    <source>
        <dbReference type="EMBL" id="QDU70485.1"/>
    </source>
</evidence>
<dbReference type="InterPro" id="IPR012341">
    <property type="entry name" value="6hp_glycosidase-like_sf"/>
</dbReference>